<dbReference type="AlphaFoldDB" id="A0A4U9HQ89"/>
<dbReference type="EMBL" id="LR590464">
    <property type="protein sequence ID" value="VTP66394.1"/>
    <property type="molecule type" value="Genomic_DNA"/>
</dbReference>
<accession>A0A4U9HQ89</accession>
<proteinExistence type="predicted"/>
<organism evidence="1 2">
    <name type="scientific">Leclercia adecarboxylata</name>
    <dbReference type="NCBI Taxonomy" id="83655"/>
    <lineage>
        <taxon>Bacteria</taxon>
        <taxon>Pseudomonadati</taxon>
        <taxon>Pseudomonadota</taxon>
        <taxon>Gammaproteobacteria</taxon>
        <taxon>Enterobacterales</taxon>
        <taxon>Enterobacteriaceae</taxon>
        <taxon>Leclercia</taxon>
    </lineage>
</organism>
<protein>
    <submittedName>
        <fullName evidence="1">Pyrimidine permease RutG</fullName>
    </submittedName>
</protein>
<sequence>MIQRLLILVGLILACLIYALLTSVLGFGKPSISPLCSRRRGLACRS</sequence>
<reference evidence="1 2" key="1">
    <citation type="submission" date="2019-05" db="EMBL/GenBank/DDBJ databases">
        <authorList>
            <consortium name="Pathogen Informatics"/>
        </authorList>
    </citation>
    <scope>NUCLEOTIDE SEQUENCE [LARGE SCALE GENOMIC DNA]</scope>
    <source>
        <strain evidence="1 2">NCTC13032</strain>
    </source>
</reference>
<gene>
    <name evidence="1" type="primary">rutG_3</name>
    <name evidence="1" type="ORF">NCTC13032_02509</name>
</gene>
<dbReference type="Proteomes" id="UP000310719">
    <property type="component" value="Chromosome"/>
</dbReference>
<evidence type="ECO:0000313" key="2">
    <source>
        <dbReference type="Proteomes" id="UP000310719"/>
    </source>
</evidence>
<evidence type="ECO:0000313" key="1">
    <source>
        <dbReference type="EMBL" id="VTP66394.1"/>
    </source>
</evidence>
<name>A0A4U9HQ89_9ENTR</name>
<dbReference type="PROSITE" id="PS51257">
    <property type="entry name" value="PROKAR_LIPOPROTEIN"/>
    <property type="match status" value="1"/>
</dbReference>